<keyword evidence="1" id="KW-0732">Signal</keyword>
<name>A0A5E3ZX88_9ACTN</name>
<evidence type="ECO:0000259" key="2">
    <source>
        <dbReference type="Pfam" id="PF00561"/>
    </source>
</evidence>
<dbReference type="GO" id="GO:0016298">
    <property type="term" value="F:lipase activity"/>
    <property type="evidence" value="ECO:0007669"/>
    <property type="project" value="TreeGrafter"/>
</dbReference>
<keyword evidence="4" id="KW-1185">Reference proteome</keyword>
<sequence>MTIFSRAAVLAAVSTTILVGSLLSPTAPAQAAPAPDTSNSSALELKDLIRRDADGSVIPWGANEWDCKPSNSHPNPVVLVHGYGASASTTYPLLAPVLKATGYCVYALNWGGEEPQPFYGYGSLRDAAHDLATFVDTVLARSGATKVDIVGHSAGGVMTRWYLNKLGGGEKVSKFFAVAPATNGTDVNGLTTMLPHTSPLVVNGLADTAQPAVRDLMQNSDFVKQVNSPSPILPTVKYQVLATAADTVVTPVESQFLPSAPNVTNILLQDICPQDNASHQTITSDFVFIQLVENFLGNRNAPIACRIDLPRLRTVQ</sequence>
<dbReference type="InterPro" id="IPR029058">
    <property type="entry name" value="AB_hydrolase_fold"/>
</dbReference>
<dbReference type="Pfam" id="PF00561">
    <property type="entry name" value="Abhydrolase_1"/>
    <property type="match status" value="1"/>
</dbReference>
<evidence type="ECO:0000313" key="3">
    <source>
        <dbReference type="EMBL" id="VHO00822.1"/>
    </source>
</evidence>
<proteinExistence type="predicted"/>
<dbReference type="PANTHER" id="PTHR32015">
    <property type="entry name" value="FASTING INDUCED LIPASE"/>
    <property type="match status" value="1"/>
</dbReference>
<feature type="domain" description="AB hydrolase-1" evidence="2">
    <location>
        <begin position="75"/>
        <end position="209"/>
    </location>
</feature>
<feature type="signal peptide" evidence="1">
    <location>
        <begin position="1"/>
        <end position="31"/>
    </location>
</feature>
<reference evidence="3 4" key="1">
    <citation type="submission" date="2019-04" db="EMBL/GenBank/DDBJ databases">
        <authorList>
            <person name="Seth-Smith MB H."/>
            <person name="Seth-Smith H."/>
        </authorList>
    </citation>
    <scope>NUCLEOTIDE SEQUENCE [LARGE SCALE GENOMIC DNA]</scope>
    <source>
        <strain evidence="3">USB-603019</strain>
    </source>
</reference>
<dbReference type="RefSeq" id="WP_148417686.1">
    <property type="nucleotide sequence ID" value="NZ_CAJPTR010000036.1"/>
</dbReference>
<evidence type="ECO:0000313" key="4">
    <source>
        <dbReference type="Proteomes" id="UP000324288"/>
    </source>
</evidence>
<feature type="chain" id="PRO_5023067066" evidence="1">
    <location>
        <begin position="32"/>
        <end position="316"/>
    </location>
</feature>
<dbReference type="EMBL" id="LR584267">
    <property type="protein sequence ID" value="VHO00822.1"/>
    <property type="molecule type" value="Genomic_DNA"/>
</dbReference>
<protein>
    <submittedName>
        <fullName evidence="3">Extracellular esterase EstB</fullName>
    </submittedName>
</protein>
<dbReference type="Gene3D" id="3.40.50.1820">
    <property type="entry name" value="alpha/beta hydrolase"/>
    <property type="match status" value="1"/>
</dbReference>
<accession>A0A5E3ZX88</accession>
<organism evidence="3 4">
    <name type="scientific">Lawsonella clevelandensis</name>
    <dbReference type="NCBI Taxonomy" id="1528099"/>
    <lineage>
        <taxon>Bacteria</taxon>
        <taxon>Bacillati</taxon>
        <taxon>Actinomycetota</taxon>
        <taxon>Actinomycetes</taxon>
        <taxon>Mycobacteriales</taxon>
        <taxon>Lawsonellaceae</taxon>
        <taxon>Lawsonella</taxon>
    </lineage>
</organism>
<dbReference type="AlphaFoldDB" id="A0A5E3ZX88"/>
<dbReference type="GO" id="GO:0016042">
    <property type="term" value="P:lipid catabolic process"/>
    <property type="evidence" value="ECO:0007669"/>
    <property type="project" value="InterPro"/>
</dbReference>
<gene>
    <name evidence="3" type="primary">estB_2</name>
    <name evidence="3" type="ORF">LC603019_00993</name>
</gene>
<dbReference type="SUPFAM" id="SSF53474">
    <property type="entry name" value="alpha/beta-Hydrolases"/>
    <property type="match status" value="1"/>
</dbReference>
<dbReference type="PANTHER" id="PTHR32015:SF1">
    <property type="entry name" value="LIPASE"/>
    <property type="match status" value="1"/>
</dbReference>
<dbReference type="InterPro" id="IPR000073">
    <property type="entry name" value="AB_hydrolase_1"/>
</dbReference>
<evidence type="ECO:0000256" key="1">
    <source>
        <dbReference type="SAM" id="SignalP"/>
    </source>
</evidence>
<dbReference type="InterPro" id="IPR002918">
    <property type="entry name" value="Lipase_EstA/Esterase_EstB"/>
</dbReference>
<dbReference type="Proteomes" id="UP000324288">
    <property type="component" value="Chromosome"/>
</dbReference>